<gene>
    <name evidence="1" type="ORF">FSC37_21350</name>
</gene>
<dbReference type="EMBL" id="VOPW01000001">
    <property type="protein sequence ID" value="TXC67318.1"/>
    <property type="molecule type" value="Genomic_DNA"/>
</dbReference>
<dbReference type="AlphaFoldDB" id="A0A5C6U6F6"/>
<reference evidence="1 2" key="1">
    <citation type="submission" date="2019-08" db="EMBL/GenBank/DDBJ databases">
        <authorList>
            <person name="Khan S.A."/>
            <person name="Jeon C.O."/>
            <person name="Jeong S.E."/>
        </authorList>
    </citation>
    <scope>NUCLEOTIDE SEQUENCE [LARGE SCALE GENOMIC DNA]</scope>
    <source>
        <strain evidence="2">IMCC1728</strain>
    </source>
</reference>
<name>A0A5C6U6F6_9BURK</name>
<evidence type="ECO:0000313" key="1">
    <source>
        <dbReference type="EMBL" id="TXC67318.1"/>
    </source>
</evidence>
<accession>A0A5C6U6F6</accession>
<evidence type="ECO:0000313" key="2">
    <source>
        <dbReference type="Proteomes" id="UP000321832"/>
    </source>
</evidence>
<proteinExistence type="predicted"/>
<protein>
    <recommendedName>
        <fullName evidence="3">DUF481 domain-containing protein</fullName>
    </recommendedName>
</protein>
<evidence type="ECO:0008006" key="3">
    <source>
        <dbReference type="Google" id="ProtNLM"/>
    </source>
</evidence>
<keyword evidence="2" id="KW-1185">Reference proteome</keyword>
<organism evidence="1 2">
    <name type="scientific">Piscinibacter aquaticus</name>
    <dbReference type="NCBI Taxonomy" id="392597"/>
    <lineage>
        <taxon>Bacteria</taxon>
        <taxon>Pseudomonadati</taxon>
        <taxon>Pseudomonadota</taxon>
        <taxon>Betaproteobacteria</taxon>
        <taxon>Burkholderiales</taxon>
        <taxon>Sphaerotilaceae</taxon>
        <taxon>Piscinibacter</taxon>
    </lineage>
</organism>
<sequence>MSVLRGTSYSLNNVLPPSSYNGFLVSYNNSSQITELLLMEPSLRFYRQSNNAGERQTRWSPGLRVTYRVRKQLSLESELSGEYGKTTRPTTDETASRLFYYLGGRYDF</sequence>
<dbReference type="Proteomes" id="UP000321832">
    <property type="component" value="Unassembled WGS sequence"/>
</dbReference>
<comment type="caution">
    <text evidence="1">The sequence shown here is derived from an EMBL/GenBank/DDBJ whole genome shotgun (WGS) entry which is preliminary data.</text>
</comment>